<name>A0A1C7GVM5_9BACE</name>
<keyword evidence="3" id="KW-0067">ATP-binding</keyword>
<reference evidence="6 8" key="3">
    <citation type="submission" date="2019-04" db="EMBL/GenBank/DDBJ databases">
        <title>Microbes associate with the intestines of laboratory mice.</title>
        <authorList>
            <person name="Navarre W."/>
            <person name="Wong E."/>
            <person name="Huang K."/>
            <person name="Tropini C."/>
            <person name="Ng K."/>
            <person name="Yu B."/>
        </authorList>
    </citation>
    <scope>NUCLEOTIDE SEQUENCE [LARGE SCALE GENOMIC DNA]</scope>
    <source>
        <strain evidence="6 8">NM63_1-25</strain>
    </source>
</reference>
<dbReference type="Proteomes" id="UP000309566">
    <property type="component" value="Unassembled WGS sequence"/>
</dbReference>
<dbReference type="PROSITE" id="PS00329">
    <property type="entry name" value="HSP70_2"/>
    <property type="match status" value="1"/>
</dbReference>
<dbReference type="KEGG" id="bcae:A4V03_02755"/>
<dbReference type="InterPro" id="IPR018181">
    <property type="entry name" value="Heat_shock_70_CS"/>
</dbReference>
<dbReference type="GO" id="GO:0140662">
    <property type="term" value="F:ATP-dependent protein folding chaperone"/>
    <property type="evidence" value="ECO:0007669"/>
    <property type="project" value="InterPro"/>
</dbReference>
<dbReference type="InterPro" id="IPR013126">
    <property type="entry name" value="Hsp_70_fam"/>
</dbReference>
<sequence>MEEFYGIDLGTTNSCIAIIDEEDSVTVVTNEEGQLTTPSVVAYDEDGSPYVGTAAKSNMANDPERTVSFIKREMSNDNYKRRIGNIDINPIDVSAEILKKLVRDANQKRQDEEGKDPIHKVVITVPAYFGNAERTRTMEAGKRAGLEVISLINEPTAAALSFGIKNRQNRTILVYDLGGGTFDVSIMKIQNGVMDTLATNGNHQLGGVDWDEQIVDYVLQKENFNTTCKELKEHDMANYGSLIIGAEEAKKILSTPSREKTTLRYNYKGIHNTEITRSEFEELTIELMKMTDQLIDTTMEMAGNPKLDDVLLVGGSSRMPMVKAFIEKKFGITPRIFEPDLAVAKGAALYAAQEEKGYTEVGIQLGNDKGSASYGVAAYVNGKEMVCNLILMSDNLCVEKTFDEFSTLNDGQTSVRVALYENRVNKSLCEVPMSILLQDGDVTWGYPVPKGTPLKYVVNRGKDGIIKVHCEIEGKTADFVINTKGVSLNR</sequence>
<dbReference type="AlphaFoldDB" id="A0A1C7GVM5"/>
<reference evidence="7" key="1">
    <citation type="submission" date="2016-04" db="EMBL/GenBank/DDBJ databases">
        <title>Complete Genome Sequences of Twelve Strains of a Stable Defined Moderately Diverse Mouse Microbiota 2 (sDMDMm2).</title>
        <authorList>
            <person name="Uchimura Y."/>
            <person name="Wyss M."/>
            <person name="Brugiroux S."/>
            <person name="Limenitakis J.P."/>
            <person name="Stecher B."/>
            <person name="McCoy K.D."/>
            <person name="Macpherson A.J."/>
        </authorList>
    </citation>
    <scope>NUCLEOTIDE SEQUENCE [LARGE SCALE GENOMIC DNA]</scope>
    <source>
        <strain evidence="7">I48</strain>
    </source>
</reference>
<dbReference type="OrthoDB" id="9766019at2"/>
<dbReference type="PROSITE" id="PS01036">
    <property type="entry name" value="HSP70_3"/>
    <property type="match status" value="1"/>
</dbReference>
<dbReference type="RefSeq" id="WP_024987571.1">
    <property type="nucleotide sequence ID" value="NZ_CAPDLJ010000017.1"/>
</dbReference>
<dbReference type="GO" id="GO:0005524">
    <property type="term" value="F:ATP binding"/>
    <property type="evidence" value="ECO:0007669"/>
    <property type="project" value="UniProtKB-KW"/>
</dbReference>
<gene>
    <name evidence="5" type="ORF">A4V03_02755</name>
    <name evidence="6" type="ORF">E5353_03520</name>
</gene>
<keyword evidence="7" id="KW-1185">Reference proteome</keyword>
<evidence type="ECO:0000256" key="1">
    <source>
        <dbReference type="ARBA" id="ARBA00007381"/>
    </source>
</evidence>
<organism evidence="5 7">
    <name type="scientific">Bacteroides caecimuris</name>
    <dbReference type="NCBI Taxonomy" id="1796613"/>
    <lineage>
        <taxon>Bacteria</taxon>
        <taxon>Pseudomonadati</taxon>
        <taxon>Bacteroidota</taxon>
        <taxon>Bacteroidia</taxon>
        <taxon>Bacteroidales</taxon>
        <taxon>Bacteroidaceae</taxon>
        <taxon>Bacteroides</taxon>
    </lineage>
</organism>
<dbReference type="EMBL" id="CP015401">
    <property type="protein sequence ID" value="ANU56618.1"/>
    <property type="molecule type" value="Genomic_DNA"/>
</dbReference>
<keyword evidence="2" id="KW-0547">Nucleotide-binding</keyword>
<dbReference type="FunFam" id="3.30.420.40:FF:000071">
    <property type="entry name" value="Molecular chaperone DnaK"/>
    <property type="match status" value="1"/>
</dbReference>
<proteinExistence type="inferred from homology"/>
<dbReference type="Gene3D" id="3.30.420.40">
    <property type="match status" value="2"/>
</dbReference>
<dbReference type="Proteomes" id="UP000092631">
    <property type="component" value="Chromosome"/>
</dbReference>
<evidence type="ECO:0000256" key="2">
    <source>
        <dbReference type="ARBA" id="ARBA00022741"/>
    </source>
</evidence>
<evidence type="ECO:0000313" key="6">
    <source>
        <dbReference type="EMBL" id="TGY40200.1"/>
    </source>
</evidence>
<dbReference type="CDD" id="cd24029">
    <property type="entry name" value="ASKHA_NBD_HSP70_DnaK_HscA_HscC"/>
    <property type="match status" value="1"/>
</dbReference>
<protein>
    <submittedName>
        <fullName evidence="6">Hsp70 family protein</fullName>
    </submittedName>
</protein>
<dbReference type="Pfam" id="PF00012">
    <property type="entry name" value="HSP70"/>
    <property type="match status" value="2"/>
</dbReference>
<accession>A0A4V3RKK3</accession>
<evidence type="ECO:0000256" key="3">
    <source>
        <dbReference type="ARBA" id="ARBA00022840"/>
    </source>
</evidence>
<evidence type="ECO:0000313" key="8">
    <source>
        <dbReference type="Proteomes" id="UP000309566"/>
    </source>
</evidence>
<evidence type="ECO:0000256" key="4">
    <source>
        <dbReference type="ARBA" id="ARBA00023186"/>
    </source>
</evidence>
<dbReference type="SUPFAM" id="SSF53067">
    <property type="entry name" value="Actin-like ATPase domain"/>
    <property type="match status" value="2"/>
</dbReference>
<reference evidence="5" key="2">
    <citation type="submission" date="2017-04" db="EMBL/GenBank/DDBJ databases">
        <title>Complete Genome Sequences of Twelve Strains of a Stable Defined Moderately Diverse Mouse Microbiota 2 (sDMDMm2).</title>
        <authorList>
            <person name="Uchimura Y."/>
            <person name="Wyss M."/>
            <person name="Brugiroux S."/>
            <person name="Limenitakis J.P."/>
            <person name="Stecher B."/>
            <person name="McCoy K.D."/>
            <person name="Macpherson A.J."/>
        </authorList>
    </citation>
    <scope>NUCLEOTIDE SEQUENCE</scope>
    <source>
        <strain evidence="5">I48</strain>
    </source>
</reference>
<comment type="similarity">
    <text evidence="1">Belongs to the heat shock protein 70 family.</text>
</comment>
<dbReference type="STRING" id="1796613.A4V03_02755"/>
<dbReference type="PANTHER" id="PTHR19375">
    <property type="entry name" value="HEAT SHOCK PROTEIN 70KDA"/>
    <property type="match status" value="1"/>
</dbReference>
<dbReference type="GeneID" id="82186045"/>
<dbReference type="EMBL" id="SRYX01000008">
    <property type="protein sequence ID" value="TGY40200.1"/>
    <property type="molecule type" value="Genomic_DNA"/>
</dbReference>
<dbReference type="PRINTS" id="PR00301">
    <property type="entry name" value="HEATSHOCK70"/>
</dbReference>
<dbReference type="PROSITE" id="PS00297">
    <property type="entry name" value="HSP70_1"/>
    <property type="match status" value="1"/>
</dbReference>
<keyword evidence="4" id="KW-0143">Chaperone</keyword>
<dbReference type="InterPro" id="IPR043129">
    <property type="entry name" value="ATPase_NBD"/>
</dbReference>
<accession>A0A1C7GVM5</accession>
<dbReference type="Gene3D" id="3.90.640.10">
    <property type="entry name" value="Actin, Chain A, domain 4"/>
    <property type="match status" value="1"/>
</dbReference>
<evidence type="ECO:0000313" key="7">
    <source>
        <dbReference type="Proteomes" id="UP000092631"/>
    </source>
</evidence>
<evidence type="ECO:0000313" key="5">
    <source>
        <dbReference type="EMBL" id="ANU56618.1"/>
    </source>
</evidence>